<proteinExistence type="predicted"/>
<name>Q47ZQ4_COLP3</name>
<organism evidence="2 3">
    <name type="scientific">Colwellia psychrerythraea (strain 34H / ATCC BAA-681)</name>
    <name type="common">Vibrio psychroerythus</name>
    <dbReference type="NCBI Taxonomy" id="167879"/>
    <lineage>
        <taxon>Bacteria</taxon>
        <taxon>Pseudomonadati</taxon>
        <taxon>Pseudomonadota</taxon>
        <taxon>Gammaproteobacteria</taxon>
        <taxon>Alteromonadales</taxon>
        <taxon>Colwelliaceae</taxon>
        <taxon>Colwellia</taxon>
    </lineage>
</organism>
<evidence type="ECO:0000313" key="2">
    <source>
        <dbReference type="EMBL" id="AAZ28351.1"/>
    </source>
</evidence>
<dbReference type="SUPFAM" id="SSF53639">
    <property type="entry name" value="AraD/HMP-PK domain-like"/>
    <property type="match status" value="1"/>
</dbReference>
<dbReference type="STRING" id="167879.CPS_3016"/>
<dbReference type="AlphaFoldDB" id="Q47ZQ4"/>
<gene>
    <name evidence="2" type="ordered locus">CPS_3016</name>
</gene>
<protein>
    <recommendedName>
        <fullName evidence="1">Class II aldolase/adducin N-terminal domain-containing protein</fullName>
    </recommendedName>
</protein>
<accession>Q47ZQ4</accession>
<dbReference type="Pfam" id="PF00596">
    <property type="entry name" value="Aldolase_II"/>
    <property type="match status" value="1"/>
</dbReference>
<dbReference type="Gene3D" id="3.40.225.10">
    <property type="entry name" value="Class II aldolase/adducin N-terminal domain"/>
    <property type="match status" value="1"/>
</dbReference>
<evidence type="ECO:0000313" key="3">
    <source>
        <dbReference type="Proteomes" id="UP000000547"/>
    </source>
</evidence>
<dbReference type="HOGENOM" id="CLU_2034070_0_0_6"/>
<dbReference type="InterPro" id="IPR036409">
    <property type="entry name" value="Aldolase_II/adducin_N_sf"/>
</dbReference>
<dbReference type="InterPro" id="IPR001303">
    <property type="entry name" value="Aldolase_II/adducin_N"/>
</dbReference>
<feature type="domain" description="Class II aldolase/adducin N-terminal" evidence="1">
    <location>
        <begin position="45"/>
        <end position="90"/>
    </location>
</feature>
<reference evidence="2" key="1">
    <citation type="journal article" date="2005" name="Proc. Natl. Acad. Sci. U.S.A.">
        <title>The psychrophilic lifestyle as revealed by the genome sequence of Colwellia psychrerythraea 34H through genomic and proteomic analyses.</title>
        <authorList>
            <person name="Methe B.A."/>
            <person name="Nelson K.E."/>
            <person name="Deming J.W."/>
            <person name="Momen B."/>
            <person name="Melamud E."/>
            <person name="Zhang X."/>
            <person name="Moult J."/>
            <person name="Madupu R."/>
            <person name="Nelson W.C."/>
            <person name="Dodson R.J."/>
            <person name="Brinkac L.M."/>
            <person name="Daugherty S.C."/>
            <person name="Durkin A.S."/>
            <person name="DeBoy R.T."/>
            <person name="Kolonay J.F."/>
            <person name="Sullivan S.A."/>
            <person name="Zhou L."/>
            <person name="Davidsen T.M."/>
            <person name="Wu M."/>
            <person name="Huston A.L."/>
            <person name="Lewis M."/>
            <person name="Weaver B."/>
            <person name="Weidman J.F."/>
            <person name="Khouri H."/>
            <person name="Utterback T.R."/>
            <person name="Feldblyum T.V."/>
            <person name="Fraser C.M."/>
        </authorList>
    </citation>
    <scope>NUCLEOTIDE SEQUENCE [LARGE SCALE GENOMIC DNA]</scope>
    <source>
        <strain evidence="2">34H</strain>
    </source>
</reference>
<dbReference type="EMBL" id="CP000083">
    <property type="protein sequence ID" value="AAZ28351.1"/>
    <property type="molecule type" value="Genomic_DNA"/>
</dbReference>
<dbReference type="KEGG" id="cps:CPS_3016"/>
<evidence type="ECO:0000259" key="1">
    <source>
        <dbReference type="Pfam" id="PF00596"/>
    </source>
</evidence>
<sequence>MDYIMSAPILNRCDIEFFLDEMFDVESLTNREKYQDHDRTTINGAIDTAQSITDNKAAILQNHGLLTVGETVESAVWWFIAMERCSQAQLLAQAAKTPKLTCLSALRMLPYITFETLVLKG</sequence>
<dbReference type="Proteomes" id="UP000000547">
    <property type="component" value="Chromosome"/>
</dbReference>
<dbReference type="GO" id="GO:0005996">
    <property type="term" value="P:monosaccharide metabolic process"/>
    <property type="evidence" value="ECO:0007669"/>
    <property type="project" value="UniProtKB-ARBA"/>
</dbReference>